<organism evidence="2 3">
    <name type="scientific">Labrys miyagiensis</name>
    <dbReference type="NCBI Taxonomy" id="346912"/>
    <lineage>
        <taxon>Bacteria</taxon>
        <taxon>Pseudomonadati</taxon>
        <taxon>Pseudomonadota</taxon>
        <taxon>Alphaproteobacteria</taxon>
        <taxon>Hyphomicrobiales</taxon>
        <taxon>Xanthobacteraceae</taxon>
        <taxon>Labrys</taxon>
    </lineage>
</organism>
<dbReference type="EMBL" id="BSPC01000066">
    <property type="protein sequence ID" value="GLS22792.1"/>
    <property type="molecule type" value="Genomic_DNA"/>
</dbReference>
<evidence type="ECO:0000313" key="2">
    <source>
        <dbReference type="EMBL" id="GLS22792.1"/>
    </source>
</evidence>
<sequence length="73" mass="7594">MVAWGREEADEDVRGPSHGASQTKVAVNSHDALHGKGAVAGTADVLVRLLETTVLQERPGGMSTPLTPYPSGN</sequence>
<evidence type="ECO:0000313" key="3">
    <source>
        <dbReference type="Proteomes" id="UP001156882"/>
    </source>
</evidence>
<feature type="region of interest" description="Disordered" evidence="1">
    <location>
        <begin position="1"/>
        <end position="24"/>
    </location>
</feature>
<reference evidence="3" key="1">
    <citation type="journal article" date="2019" name="Int. J. Syst. Evol. Microbiol.">
        <title>The Global Catalogue of Microorganisms (GCM) 10K type strain sequencing project: providing services to taxonomists for standard genome sequencing and annotation.</title>
        <authorList>
            <consortium name="The Broad Institute Genomics Platform"/>
            <consortium name="The Broad Institute Genome Sequencing Center for Infectious Disease"/>
            <person name="Wu L."/>
            <person name="Ma J."/>
        </authorList>
    </citation>
    <scope>NUCLEOTIDE SEQUENCE [LARGE SCALE GENOMIC DNA]</scope>
    <source>
        <strain evidence="3">NBRC 101365</strain>
    </source>
</reference>
<comment type="caution">
    <text evidence="2">The sequence shown here is derived from an EMBL/GenBank/DDBJ whole genome shotgun (WGS) entry which is preliminary data.</text>
</comment>
<name>A0ABQ6CT96_9HYPH</name>
<protein>
    <submittedName>
        <fullName evidence="2">Uncharacterized protein</fullName>
    </submittedName>
</protein>
<proteinExistence type="predicted"/>
<accession>A0ABQ6CT96</accession>
<gene>
    <name evidence="2" type="ORF">GCM10007874_58120</name>
</gene>
<evidence type="ECO:0000256" key="1">
    <source>
        <dbReference type="SAM" id="MobiDB-lite"/>
    </source>
</evidence>
<dbReference type="Proteomes" id="UP001156882">
    <property type="component" value="Unassembled WGS sequence"/>
</dbReference>
<keyword evidence="3" id="KW-1185">Reference proteome</keyword>